<evidence type="ECO:0000313" key="2">
    <source>
        <dbReference type="EMBL" id="MDR7306288.1"/>
    </source>
</evidence>
<evidence type="ECO:0000256" key="1">
    <source>
        <dbReference type="SAM" id="SignalP"/>
    </source>
</evidence>
<proteinExistence type="predicted"/>
<dbReference type="PROSITE" id="PS51257">
    <property type="entry name" value="PROKAR_LIPOPROTEIN"/>
    <property type="match status" value="1"/>
</dbReference>
<organism evidence="2 3">
    <name type="scientific">Rhodoferax saidenbachensis</name>
    <dbReference type="NCBI Taxonomy" id="1484693"/>
    <lineage>
        <taxon>Bacteria</taxon>
        <taxon>Pseudomonadati</taxon>
        <taxon>Pseudomonadota</taxon>
        <taxon>Betaproteobacteria</taxon>
        <taxon>Burkholderiales</taxon>
        <taxon>Comamonadaceae</taxon>
        <taxon>Rhodoferax</taxon>
    </lineage>
</organism>
<protein>
    <recommendedName>
        <fullName evidence="4">Lipoprotein</fullName>
    </recommendedName>
</protein>
<dbReference type="Proteomes" id="UP001268089">
    <property type="component" value="Unassembled WGS sequence"/>
</dbReference>
<keyword evidence="3" id="KW-1185">Reference proteome</keyword>
<gene>
    <name evidence="2" type="ORF">J2X15_001566</name>
</gene>
<accession>A0ABU1ZLL7</accession>
<dbReference type="EMBL" id="JAVDXO010000002">
    <property type="protein sequence ID" value="MDR7306288.1"/>
    <property type="molecule type" value="Genomic_DNA"/>
</dbReference>
<feature type="signal peptide" evidence="1">
    <location>
        <begin position="1"/>
        <end position="21"/>
    </location>
</feature>
<dbReference type="RefSeq" id="WP_310341131.1">
    <property type="nucleotide sequence ID" value="NZ_JAVDXO010000002.1"/>
</dbReference>
<evidence type="ECO:0008006" key="4">
    <source>
        <dbReference type="Google" id="ProtNLM"/>
    </source>
</evidence>
<sequence length="282" mass="29641">MFKRLLMGGCVVLLLSACASAPTRTALSADAKKELSRTEAHIFVPQDEVIVRAQAGGVSAAMGGGLIGALIDSNIAKGRQNTIQGALEPFYASVDDVDVRKHLVNALSAGLGSDFAINVDTVRGSAVALVGSALDAKKAALQPGKGFMQIGTTYTFSPDFSRLNMSTHVDLWQGGKSVPVYSNNFFYQSAAVSNSGADALGLWSKDNGERYRKAVSQAADQIAKMIRMDISAPSTESAPAKSLTVASMDAPGTFKITGPVLDTQADRTIMRNADGFLYSVPQ</sequence>
<feature type="chain" id="PRO_5046274329" description="Lipoprotein" evidence="1">
    <location>
        <begin position="22"/>
        <end position="282"/>
    </location>
</feature>
<keyword evidence="1" id="KW-0732">Signal</keyword>
<evidence type="ECO:0000313" key="3">
    <source>
        <dbReference type="Proteomes" id="UP001268089"/>
    </source>
</evidence>
<comment type="caution">
    <text evidence="2">The sequence shown here is derived from an EMBL/GenBank/DDBJ whole genome shotgun (WGS) entry which is preliminary data.</text>
</comment>
<name>A0ABU1ZLL7_9BURK</name>
<reference evidence="2 3" key="1">
    <citation type="submission" date="2023-07" db="EMBL/GenBank/DDBJ databases">
        <title>Sorghum-associated microbial communities from plants grown in Nebraska, USA.</title>
        <authorList>
            <person name="Schachtman D."/>
        </authorList>
    </citation>
    <scope>NUCLEOTIDE SEQUENCE [LARGE SCALE GENOMIC DNA]</scope>
    <source>
        <strain evidence="2 3">BE308</strain>
    </source>
</reference>